<name>A0AAI8V863_9PEZI</name>
<dbReference type="InterPro" id="IPR002347">
    <property type="entry name" value="SDR_fam"/>
</dbReference>
<gene>
    <name evidence="2" type="ORF">KHLLAP_LOCUS3262</name>
</gene>
<dbReference type="PRINTS" id="PR00081">
    <property type="entry name" value="GDHRDH"/>
</dbReference>
<comment type="caution">
    <text evidence="2">The sequence shown here is derived from an EMBL/GenBank/DDBJ whole genome shotgun (WGS) entry which is preliminary data.</text>
</comment>
<reference evidence="2" key="1">
    <citation type="submission" date="2023-10" db="EMBL/GenBank/DDBJ databases">
        <authorList>
            <person name="Hackl T."/>
        </authorList>
    </citation>
    <scope>NUCLEOTIDE SEQUENCE</scope>
</reference>
<dbReference type="Proteomes" id="UP001295740">
    <property type="component" value="Unassembled WGS sequence"/>
</dbReference>
<keyword evidence="3" id="KW-1185">Reference proteome</keyword>
<dbReference type="SUPFAM" id="SSF51735">
    <property type="entry name" value="NAD(P)-binding Rossmann-fold domains"/>
    <property type="match status" value="1"/>
</dbReference>
<dbReference type="PANTHER" id="PTHR43157">
    <property type="entry name" value="PHOSPHATIDYLINOSITOL-GLYCAN BIOSYNTHESIS CLASS F PROTEIN-RELATED"/>
    <property type="match status" value="1"/>
</dbReference>
<protein>
    <submittedName>
        <fullName evidence="2">Uu.00g101880.m01.CDS01</fullName>
    </submittedName>
</protein>
<dbReference type="Gene3D" id="3.40.50.720">
    <property type="entry name" value="NAD(P)-binding Rossmann-like Domain"/>
    <property type="match status" value="1"/>
</dbReference>
<sequence length="332" mass="36247">MGETIREFLREQYRTLPMLATVETCRGRAYIVTGSNIGIGLATAQNLVRLEASRVILAVRNVEAGEAARRQIDAATNTAGVAEVWHLDLASYDSVKAFAQRAAENLERLDGLIENATTALDRWTAAEGMETTITVNVFSTLLLAVLLLPLMMQTARRHENVPHLVVVTSNLGFARRAQLEEIEDDVWSGLSDETTSDMDSRYGLSKLIQIFAVRQFATLAAPARTGVVVNLISPGLCKSGLVRYAKLSTRLTIGAMTAVVGRTAEMGSRSVLHAAVAGEQSHGKLLSDCKIKDYYIPTWVTDAKGTAMQKQLWDNVAKRLETIEPGCVSRIL</sequence>
<proteinExistence type="predicted"/>
<keyword evidence="1" id="KW-0560">Oxidoreductase</keyword>
<evidence type="ECO:0000256" key="1">
    <source>
        <dbReference type="ARBA" id="ARBA00023002"/>
    </source>
</evidence>
<evidence type="ECO:0000313" key="2">
    <source>
        <dbReference type="EMBL" id="CAJ2502794.1"/>
    </source>
</evidence>
<dbReference type="EMBL" id="CAUWAG010000004">
    <property type="protein sequence ID" value="CAJ2502794.1"/>
    <property type="molecule type" value="Genomic_DNA"/>
</dbReference>
<organism evidence="2 3">
    <name type="scientific">Anthostomella pinea</name>
    <dbReference type="NCBI Taxonomy" id="933095"/>
    <lineage>
        <taxon>Eukaryota</taxon>
        <taxon>Fungi</taxon>
        <taxon>Dikarya</taxon>
        <taxon>Ascomycota</taxon>
        <taxon>Pezizomycotina</taxon>
        <taxon>Sordariomycetes</taxon>
        <taxon>Xylariomycetidae</taxon>
        <taxon>Xylariales</taxon>
        <taxon>Xylariaceae</taxon>
        <taxon>Anthostomella</taxon>
    </lineage>
</organism>
<evidence type="ECO:0000313" key="3">
    <source>
        <dbReference type="Proteomes" id="UP001295740"/>
    </source>
</evidence>
<dbReference type="PANTHER" id="PTHR43157:SF61">
    <property type="entry name" value="DEHYDROGENASE_REDUCTASE FAMILY PROTEIN, PUTATIVE (AFU_ORTHOLOGUE AFUA_3G01250)-RELATED"/>
    <property type="match status" value="1"/>
</dbReference>
<dbReference type="GO" id="GO:0016491">
    <property type="term" value="F:oxidoreductase activity"/>
    <property type="evidence" value="ECO:0007669"/>
    <property type="project" value="UniProtKB-KW"/>
</dbReference>
<dbReference type="AlphaFoldDB" id="A0AAI8V863"/>
<dbReference type="Pfam" id="PF00106">
    <property type="entry name" value="adh_short"/>
    <property type="match status" value="1"/>
</dbReference>
<dbReference type="InterPro" id="IPR036291">
    <property type="entry name" value="NAD(P)-bd_dom_sf"/>
</dbReference>
<accession>A0AAI8V863</accession>